<dbReference type="Gene3D" id="3.30.70.3090">
    <property type="entry name" value="ORF SCO4226, nickel-binding ferredoxin-like monomer"/>
    <property type="match status" value="1"/>
</dbReference>
<evidence type="ECO:0000313" key="2">
    <source>
        <dbReference type="Proteomes" id="UP000811255"/>
    </source>
</evidence>
<dbReference type="InterPro" id="IPR042557">
    <property type="entry name" value="SCO4226"/>
</dbReference>
<protein>
    <submittedName>
        <fullName evidence="1">DUF4242 domain-containing protein</fullName>
    </submittedName>
</protein>
<dbReference type="Proteomes" id="UP000811255">
    <property type="component" value="Unassembled WGS sequence"/>
</dbReference>
<evidence type="ECO:0000313" key="1">
    <source>
        <dbReference type="EMBL" id="MBT2132892.1"/>
    </source>
</evidence>
<name>A0ABS5W0Q5_9SPHN</name>
<sequence>MPQFVIEREMPGVGSASPNDLKAASQTSCNVLKELGPEIQWVHSYVTDDKIYCIYRAPSAELIREHAERGGFPADSISQVRTVIDPTTAE</sequence>
<dbReference type="RefSeq" id="WP_214534080.1">
    <property type="nucleotide sequence ID" value="NZ_JAHFVK010000001.1"/>
</dbReference>
<dbReference type="Pfam" id="PF14026">
    <property type="entry name" value="SCO4226-like"/>
    <property type="match status" value="1"/>
</dbReference>
<keyword evidence="2" id="KW-1185">Reference proteome</keyword>
<reference evidence="1 2" key="1">
    <citation type="submission" date="2021-05" db="EMBL/GenBank/DDBJ databases">
        <title>Croceibacterium sp. LX-88 genome sequence.</title>
        <authorList>
            <person name="Luo X."/>
        </authorList>
    </citation>
    <scope>NUCLEOTIDE SEQUENCE [LARGE SCALE GENOMIC DNA]</scope>
    <source>
        <strain evidence="1 2">LX-88</strain>
    </source>
</reference>
<organism evidence="1 2">
    <name type="scientific">Croceibacterium selenioxidans</name>
    <dbReference type="NCBI Taxonomy" id="2838833"/>
    <lineage>
        <taxon>Bacteria</taxon>
        <taxon>Pseudomonadati</taxon>
        <taxon>Pseudomonadota</taxon>
        <taxon>Alphaproteobacteria</taxon>
        <taxon>Sphingomonadales</taxon>
        <taxon>Erythrobacteraceae</taxon>
        <taxon>Croceibacterium</taxon>
    </lineage>
</organism>
<dbReference type="InterPro" id="IPR025336">
    <property type="entry name" value="SCO4226-like"/>
</dbReference>
<proteinExistence type="predicted"/>
<accession>A0ABS5W0Q5</accession>
<dbReference type="EMBL" id="JAHFVK010000001">
    <property type="protein sequence ID" value="MBT2132892.1"/>
    <property type="molecule type" value="Genomic_DNA"/>
</dbReference>
<gene>
    <name evidence="1" type="ORF">KK137_00970</name>
</gene>
<comment type="caution">
    <text evidence="1">The sequence shown here is derived from an EMBL/GenBank/DDBJ whole genome shotgun (WGS) entry which is preliminary data.</text>
</comment>